<reference evidence="11 12" key="1">
    <citation type="journal article" date="2018" name="Mol. Plant">
        <title>The genome of Artemisia annua provides insight into the evolution of Asteraceae family and artemisinin biosynthesis.</title>
        <authorList>
            <person name="Shen Q."/>
            <person name="Zhang L."/>
            <person name="Liao Z."/>
            <person name="Wang S."/>
            <person name="Yan T."/>
            <person name="Shi P."/>
            <person name="Liu M."/>
            <person name="Fu X."/>
            <person name="Pan Q."/>
            <person name="Wang Y."/>
            <person name="Lv Z."/>
            <person name="Lu X."/>
            <person name="Zhang F."/>
            <person name="Jiang W."/>
            <person name="Ma Y."/>
            <person name="Chen M."/>
            <person name="Hao X."/>
            <person name="Li L."/>
            <person name="Tang Y."/>
            <person name="Lv G."/>
            <person name="Zhou Y."/>
            <person name="Sun X."/>
            <person name="Brodelius P.E."/>
            <person name="Rose J.K.C."/>
            <person name="Tang K."/>
        </authorList>
    </citation>
    <scope>NUCLEOTIDE SEQUENCE [LARGE SCALE GENOMIC DNA]</scope>
    <source>
        <strain evidence="12">cv. Huhao1</strain>
        <tissue evidence="11">Leaf</tissue>
    </source>
</reference>
<evidence type="ECO:0000313" key="11">
    <source>
        <dbReference type="EMBL" id="PWA50415.1"/>
    </source>
</evidence>
<dbReference type="PANTHER" id="PTHR24960:SF79">
    <property type="entry name" value="PHOTOSYSTEM I IRON-SULFUR CENTER"/>
    <property type="match status" value="1"/>
</dbReference>
<dbReference type="InterPro" id="IPR017900">
    <property type="entry name" value="4Fe4S_Fe_S_CS"/>
</dbReference>
<protein>
    <submittedName>
        <fullName evidence="11">ABC transporter ABCE, Iron-sulfur binding protein LdpA</fullName>
    </submittedName>
</protein>
<evidence type="ECO:0000256" key="5">
    <source>
        <dbReference type="ARBA" id="ARBA00022729"/>
    </source>
</evidence>
<keyword evidence="5" id="KW-0732">Signal</keyword>
<dbReference type="EMBL" id="PKPP01008544">
    <property type="protein sequence ID" value="PWA50415.1"/>
    <property type="molecule type" value="Genomic_DNA"/>
</dbReference>
<dbReference type="PROSITE" id="PS00198">
    <property type="entry name" value="4FE4S_FER_1"/>
    <property type="match status" value="1"/>
</dbReference>
<evidence type="ECO:0000313" key="12">
    <source>
        <dbReference type="Proteomes" id="UP000245207"/>
    </source>
</evidence>
<dbReference type="PROSITE" id="PS51379">
    <property type="entry name" value="4FE4S_FER_2"/>
    <property type="match status" value="2"/>
</dbReference>
<keyword evidence="1" id="KW-0004">4Fe-4S</keyword>
<sequence length="681" mass="75249">MSFVHVIFLINIMVFIIVVSHFQLLSGSYSTNKYFQSYNWRDYNTSTRSSALKQEEAFQTHRKLLFQGSSCTARDLSISQSKGSTTGIPHYIVQIVNTCVSSSGCAPSNIHLHCGWFASARIVNPRFFKRLSYDDCLVNGGQMLRTGQMISFSYSNSFIQKGPSRTRIKLVTIMHLSTDFSLLRVLSYDLICSIDRLPTAFYGLTIFQRFSRNYPMYTMLLSNLTFRGNNENGLAVAFCKNLGCTETLPGCRITCTDVLENGNAWETSPTKVETFLQLSLSCHAAVFNYKVNASMNKSLDKVKDLVVRSKVPSITTLPQISLQRGNWVKLICGASFEDVVDIRNLSLVYTLAGVDCIDCAADGSVVNAVNEGINAARSILPIRRPWVMISVNDDEDLHFRKAEFDPDDCPVDCSRPCEKICPANAISFQSALEPGVITERCYGCGRCFPVCPYDKIKAISYVRDATATSKLLERDDVDALEIHTNGRQTNSFKELWNGLGESVNHLRLLAVSLPYVGDSTISMMNEMYSILEQDLPCLNLWQLDGRPMSGDIGRGATRESIAFGLRLASTNEKPPGFLQLAGGTNAHTVDGLRKQDLFQTTKLGENLGSSTMSNSNALIGGIAYGGYARKIVGRILSSMESESGLAHIESYPEHLLMAVIEALSLVGGVKSFDMSSLTHCK</sequence>
<keyword evidence="9" id="KW-0472">Membrane</keyword>
<dbReference type="PANTHER" id="PTHR24960">
    <property type="entry name" value="PHOTOSYSTEM I IRON-SULFUR CENTER-RELATED"/>
    <property type="match status" value="1"/>
</dbReference>
<dbReference type="AlphaFoldDB" id="A0A2U1LN44"/>
<evidence type="ECO:0000259" key="10">
    <source>
        <dbReference type="PROSITE" id="PS51379"/>
    </source>
</evidence>
<keyword evidence="4" id="KW-0479">Metal-binding</keyword>
<name>A0A2U1LN44_ARTAN</name>
<dbReference type="GO" id="GO:0051539">
    <property type="term" value="F:4 iron, 4 sulfur cluster binding"/>
    <property type="evidence" value="ECO:0007669"/>
    <property type="project" value="UniProtKB-KW"/>
</dbReference>
<evidence type="ECO:0000256" key="1">
    <source>
        <dbReference type="ARBA" id="ARBA00022485"/>
    </source>
</evidence>
<dbReference type="Pfam" id="PF24068">
    <property type="entry name" value="TPD1_C"/>
    <property type="match status" value="1"/>
</dbReference>
<dbReference type="STRING" id="35608.A0A2U1LN44"/>
<evidence type="ECO:0000256" key="8">
    <source>
        <dbReference type="ARBA" id="ARBA00023078"/>
    </source>
</evidence>
<evidence type="ECO:0000256" key="6">
    <source>
        <dbReference type="ARBA" id="ARBA00023004"/>
    </source>
</evidence>
<feature type="domain" description="4Fe-4S ferredoxin-type" evidence="10">
    <location>
        <begin position="400"/>
        <end position="431"/>
    </location>
</feature>
<dbReference type="InterPro" id="IPR057431">
    <property type="entry name" value="LdpA_Fe-S-bd"/>
</dbReference>
<evidence type="ECO:0000256" key="9">
    <source>
        <dbReference type="SAM" id="Phobius"/>
    </source>
</evidence>
<keyword evidence="8" id="KW-0793">Thylakoid</keyword>
<dbReference type="Gene3D" id="3.30.70.20">
    <property type="match status" value="1"/>
</dbReference>
<proteinExistence type="predicted"/>
<dbReference type="Pfam" id="PF25160">
    <property type="entry name" value="LdpA_Fe-S-bd"/>
    <property type="match status" value="1"/>
</dbReference>
<dbReference type="GO" id="GO:0046872">
    <property type="term" value="F:metal ion binding"/>
    <property type="evidence" value="ECO:0007669"/>
    <property type="project" value="UniProtKB-KW"/>
</dbReference>
<keyword evidence="7" id="KW-0411">Iron-sulfur</keyword>
<dbReference type="InterPro" id="IPR050157">
    <property type="entry name" value="PSI_iron-sulfur_center"/>
</dbReference>
<evidence type="ECO:0000256" key="7">
    <source>
        <dbReference type="ARBA" id="ARBA00023014"/>
    </source>
</evidence>
<dbReference type="SUPFAM" id="SSF54862">
    <property type="entry name" value="4Fe-4S ferredoxins"/>
    <property type="match status" value="1"/>
</dbReference>
<dbReference type="OrthoDB" id="204405at2759"/>
<evidence type="ECO:0000256" key="4">
    <source>
        <dbReference type="ARBA" id="ARBA00022723"/>
    </source>
</evidence>
<keyword evidence="2" id="KW-0150">Chloroplast</keyword>
<dbReference type="InterPro" id="IPR017896">
    <property type="entry name" value="4Fe4S_Fe-S-bd"/>
</dbReference>
<keyword evidence="3" id="KW-0934">Plastid</keyword>
<dbReference type="InterPro" id="IPR040361">
    <property type="entry name" value="TPD1"/>
</dbReference>
<dbReference type="InterPro" id="IPR021039">
    <property type="entry name" value="Fe-S-bd_prot_LdpA_C"/>
</dbReference>
<evidence type="ECO:0000256" key="2">
    <source>
        <dbReference type="ARBA" id="ARBA00022528"/>
    </source>
</evidence>
<organism evidence="11 12">
    <name type="scientific">Artemisia annua</name>
    <name type="common">Sweet wormwood</name>
    <dbReference type="NCBI Taxonomy" id="35608"/>
    <lineage>
        <taxon>Eukaryota</taxon>
        <taxon>Viridiplantae</taxon>
        <taxon>Streptophyta</taxon>
        <taxon>Embryophyta</taxon>
        <taxon>Tracheophyta</taxon>
        <taxon>Spermatophyta</taxon>
        <taxon>Magnoliopsida</taxon>
        <taxon>eudicotyledons</taxon>
        <taxon>Gunneridae</taxon>
        <taxon>Pentapetalae</taxon>
        <taxon>asterids</taxon>
        <taxon>campanulids</taxon>
        <taxon>Asterales</taxon>
        <taxon>Asteraceae</taxon>
        <taxon>Asteroideae</taxon>
        <taxon>Anthemideae</taxon>
        <taxon>Artemisiinae</taxon>
        <taxon>Artemisia</taxon>
    </lineage>
</organism>
<dbReference type="Pfam" id="PF12617">
    <property type="entry name" value="LdpA_C"/>
    <property type="match status" value="1"/>
</dbReference>
<comment type="caution">
    <text evidence="11">The sequence shown here is derived from an EMBL/GenBank/DDBJ whole genome shotgun (WGS) entry which is preliminary data.</text>
</comment>
<keyword evidence="9" id="KW-0812">Transmembrane</keyword>
<gene>
    <name evidence="11" type="ORF">CTI12_AA470380</name>
</gene>
<accession>A0A2U1LN44</accession>
<evidence type="ECO:0000256" key="3">
    <source>
        <dbReference type="ARBA" id="ARBA00022640"/>
    </source>
</evidence>
<keyword evidence="9" id="KW-1133">Transmembrane helix</keyword>
<keyword evidence="6" id="KW-0408">Iron</keyword>
<feature type="domain" description="4Fe-4S ferredoxin-type" evidence="10">
    <location>
        <begin position="432"/>
        <end position="461"/>
    </location>
</feature>
<dbReference type="Proteomes" id="UP000245207">
    <property type="component" value="Unassembled WGS sequence"/>
</dbReference>
<keyword evidence="12" id="KW-1185">Reference proteome</keyword>
<feature type="transmembrane region" description="Helical" evidence="9">
    <location>
        <begin position="6"/>
        <end position="25"/>
    </location>
</feature>